<feature type="domain" description="HTH cro/C1-type" evidence="10">
    <location>
        <begin position="7"/>
        <end position="59"/>
    </location>
</feature>
<evidence type="ECO:0000256" key="6">
    <source>
        <dbReference type="ARBA" id="ARBA00022741"/>
    </source>
</evidence>
<keyword evidence="6" id="KW-0547">Nucleotide-binding</keyword>
<keyword evidence="3" id="KW-0808">Transferase</keyword>
<evidence type="ECO:0000256" key="7">
    <source>
        <dbReference type="ARBA" id="ARBA00022840"/>
    </source>
</evidence>
<dbReference type="Gene3D" id="3.30.460.10">
    <property type="entry name" value="Beta Polymerase, domain 2"/>
    <property type="match status" value="1"/>
</dbReference>
<dbReference type="InterPro" id="IPR043519">
    <property type="entry name" value="NT_sf"/>
</dbReference>
<keyword evidence="8" id="KW-0460">Magnesium</keyword>
<comment type="caution">
    <text evidence="11">The sequence shown here is derived from an EMBL/GenBank/DDBJ whole genome shotgun (WGS) entry which is preliminary data.</text>
</comment>
<dbReference type="InterPro" id="IPR010982">
    <property type="entry name" value="Lambda_DNA-bd_dom_sf"/>
</dbReference>
<dbReference type="PROSITE" id="PS50943">
    <property type="entry name" value="HTH_CROC1"/>
    <property type="match status" value="1"/>
</dbReference>
<dbReference type="Gene3D" id="1.10.260.40">
    <property type="entry name" value="lambda repressor-like DNA-binding domains"/>
    <property type="match status" value="1"/>
</dbReference>
<keyword evidence="5" id="KW-0479">Metal-binding</keyword>
<dbReference type="InterPro" id="IPR001387">
    <property type="entry name" value="Cro/C1-type_HTH"/>
</dbReference>
<dbReference type="InterPro" id="IPR002934">
    <property type="entry name" value="Polymerase_NTP_transf_dom"/>
</dbReference>
<evidence type="ECO:0000256" key="9">
    <source>
        <dbReference type="ARBA" id="ARBA00038276"/>
    </source>
</evidence>
<proteinExistence type="inferred from homology"/>
<dbReference type="SUPFAM" id="SSF47413">
    <property type="entry name" value="lambda repressor-like DNA-binding domains"/>
    <property type="match status" value="1"/>
</dbReference>
<keyword evidence="4" id="KW-0548">Nucleotidyltransferase</keyword>
<sequence length="177" mass="19352">MKSIAELRADRLRAGLSQRRVAEAMGTTQSALSRAEREGNPTQSFLRRYEDALSGLTVLDPADNPAASASDSVLEIATMRMIAGDIARRHHVAELYIYGSVARGEARPDSDVDLLYRMEPGAPRGMTAMRALSDDLSAALGRKVSLTSYDSLLRHAADSRASRRFLDHIRPDLVKVA</sequence>
<name>A0A7K3THX5_9BIFI</name>
<dbReference type="OrthoDB" id="9803128at2"/>
<evidence type="ECO:0000313" key="12">
    <source>
        <dbReference type="Proteomes" id="UP000469763"/>
    </source>
</evidence>
<dbReference type="GO" id="GO:0016779">
    <property type="term" value="F:nucleotidyltransferase activity"/>
    <property type="evidence" value="ECO:0007669"/>
    <property type="project" value="UniProtKB-KW"/>
</dbReference>
<dbReference type="PANTHER" id="PTHR33571:SF12">
    <property type="entry name" value="BSL3053 PROTEIN"/>
    <property type="match status" value="1"/>
</dbReference>
<dbReference type="CDD" id="cd00093">
    <property type="entry name" value="HTH_XRE"/>
    <property type="match status" value="1"/>
</dbReference>
<dbReference type="GO" id="GO:0003677">
    <property type="term" value="F:DNA binding"/>
    <property type="evidence" value="ECO:0007669"/>
    <property type="project" value="InterPro"/>
</dbReference>
<evidence type="ECO:0000256" key="3">
    <source>
        <dbReference type="ARBA" id="ARBA00022679"/>
    </source>
</evidence>
<evidence type="ECO:0000256" key="4">
    <source>
        <dbReference type="ARBA" id="ARBA00022695"/>
    </source>
</evidence>
<dbReference type="Proteomes" id="UP000469763">
    <property type="component" value="Unassembled WGS sequence"/>
</dbReference>
<evidence type="ECO:0000313" key="11">
    <source>
        <dbReference type="EMBL" id="NEG78230.1"/>
    </source>
</evidence>
<dbReference type="GO" id="GO:0005524">
    <property type="term" value="F:ATP binding"/>
    <property type="evidence" value="ECO:0007669"/>
    <property type="project" value="UniProtKB-KW"/>
</dbReference>
<dbReference type="Pfam" id="PF01909">
    <property type="entry name" value="NTP_transf_2"/>
    <property type="match status" value="1"/>
</dbReference>
<evidence type="ECO:0000256" key="2">
    <source>
        <dbReference type="ARBA" id="ARBA00022649"/>
    </source>
</evidence>
<dbReference type="SUPFAM" id="SSF81301">
    <property type="entry name" value="Nucleotidyltransferase"/>
    <property type="match status" value="1"/>
</dbReference>
<reference evidence="11 12" key="1">
    <citation type="submission" date="2019-10" db="EMBL/GenBank/DDBJ databases">
        <title>Bifidobacterium from non-human primates.</title>
        <authorList>
            <person name="Modesto M."/>
        </authorList>
    </citation>
    <scope>NUCLEOTIDE SEQUENCE [LARGE SCALE GENOMIC DNA]</scope>
    <source>
        <strain evidence="11 12">TREC</strain>
    </source>
</reference>
<evidence type="ECO:0000256" key="1">
    <source>
        <dbReference type="ARBA" id="ARBA00001946"/>
    </source>
</evidence>
<keyword evidence="12" id="KW-1185">Reference proteome</keyword>
<dbReference type="PANTHER" id="PTHR33571">
    <property type="entry name" value="SSL8005 PROTEIN"/>
    <property type="match status" value="1"/>
</dbReference>
<dbReference type="SMART" id="SM00530">
    <property type="entry name" value="HTH_XRE"/>
    <property type="match status" value="1"/>
</dbReference>
<organism evidence="11 12">
    <name type="scientific">Bifidobacterium avesanii</name>
    <dbReference type="NCBI Taxonomy" id="1798157"/>
    <lineage>
        <taxon>Bacteria</taxon>
        <taxon>Bacillati</taxon>
        <taxon>Actinomycetota</taxon>
        <taxon>Actinomycetes</taxon>
        <taxon>Bifidobacteriales</taxon>
        <taxon>Bifidobacteriaceae</taxon>
        <taxon>Bifidobacterium</taxon>
    </lineage>
</organism>
<dbReference type="EMBL" id="WHZY01000005">
    <property type="protein sequence ID" value="NEG78230.1"/>
    <property type="molecule type" value="Genomic_DNA"/>
</dbReference>
<keyword evidence="2" id="KW-1277">Toxin-antitoxin system</keyword>
<comment type="similarity">
    <text evidence="9">Belongs to the MntA antitoxin family.</text>
</comment>
<evidence type="ECO:0000256" key="8">
    <source>
        <dbReference type="ARBA" id="ARBA00022842"/>
    </source>
</evidence>
<dbReference type="AlphaFoldDB" id="A0A7K3THX5"/>
<gene>
    <name evidence="11" type="ORF">GFD22_04460</name>
</gene>
<evidence type="ECO:0000259" key="10">
    <source>
        <dbReference type="PROSITE" id="PS50943"/>
    </source>
</evidence>
<dbReference type="CDD" id="cd05403">
    <property type="entry name" value="NT_KNTase_like"/>
    <property type="match status" value="1"/>
</dbReference>
<dbReference type="RefSeq" id="WP_152350000.1">
    <property type="nucleotide sequence ID" value="NZ_WBSN01000004.1"/>
</dbReference>
<accession>A0A7K3THX5</accession>
<dbReference type="InterPro" id="IPR052038">
    <property type="entry name" value="Type-VII_TA_antitoxin"/>
</dbReference>
<keyword evidence="7" id="KW-0067">ATP-binding</keyword>
<dbReference type="GO" id="GO:0046872">
    <property type="term" value="F:metal ion binding"/>
    <property type="evidence" value="ECO:0007669"/>
    <property type="project" value="UniProtKB-KW"/>
</dbReference>
<comment type="cofactor">
    <cofactor evidence="1">
        <name>Mg(2+)</name>
        <dbReference type="ChEBI" id="CHEBI:18420"/>
    </cofactor>
</comment>
<protein>
    <submittedName>
        <fullName evidence="11">Helix-turn-helix domain-containing protein</fullName>
    </submittedName>
</protein>
<dbReference type="Pfam" id="PF01381">
    <property type="entry name" value="HTH_3"/>
    <property type="match status" value="1"/>
</dbReference>
<evidence type="ECO:0000256" key="5">
    <source>
        <dbReference type="ARBA" id="ARBA00022723"/>
    </source>
</evidence>